<dbReference type="InterPro" id="IPR005822">
    <property type="entry name" value="Ribosomal_uL13"/>
</dbReference>
<dbReference type="HAMAP" id="MF_01366">
    <property type="entry name" value="Ribosomal_uL13"/>
    <property type="match status" value="1"/>
</dbReference>
<evidence type="ECO:0000256" key="4">
    <source>
        <dbReference type="HAMAP-Rule" id="MF_01366"/>
    </source>
</evidence>
<dbReference type="SUPFAM" id="SSF52161">
    <property type="entry name" value="Ribosomal protein L13"/>
    <property type="match status" value="1"/>
</dbReference>
<dbReference type="GO" id="GO:0003735">
    <property type="term" value="F:structural constituent of ribosome"/>
    <property type="evidence" value="ECO:0007669"/>
    <property type="project" value="InterPro"/>
</dbReference>
<keyword evidence="3 4" id="KW-0687">Ribonucleoprotein</keyword>
<accession>S0EY92</accession>
<dbReference type="PANTHER" id="PTHR11545:SF2">
    <property type="entry name" value="LARGE RIBOSOMAL SUBUNIT PROTEIN UL13M"/>
    <property type="match status" value="1"/>
</dbReference>
<dbReference type="GO" id="GO:0017148">
    <property type="term" value="P:negative regulation of translation"/>
    <property type="evidence" value="ECO:0007669"/>
    <property type="project" value="TreeGrafter"/>
</dbReference>
<dbReference type="CDD" id="cd00392">
    <property type="entry name" value="Ribosomal_L13"/>
    <property type="match status" value="1"/>
</dbReference>
<dbReference type="STRING" id="454171.CP488_01194"/>
<dbReference type="InParanoid" id="S0EY92"/>
<sequence>MRKHGTYFARKEDVEAQRLWYVVDATGRPLGRLAAEVARLLRGKHKPIFTPNVDTGDHVIVINAEKVVLTGRKSHEVVRHHSGWPGALKEIERRYELERHPEEAIRRVVRGMLPHNRLGDAIIKKLKVYRGPEHPHAAQKPVVYQHGARKGGE</sequence>
<dbReference type="GO" id="GO:0022625">
    <property type="term" value="C:cytosolic large ribosomal subunit"/>
    <property type="evidence" value="ECO:0007669"/>
    <property type="project" value="TreeGrafter"/>
</dbReference>
<protein>
    <recommendedName>
        <fullName evidence="4">Large ribosomal subunit protein uL13</fullName>
    </recommendedName>
</protein>
<evidence type="ECO:0000256" key="2">
    <source>
        <dbReference type="ARBA" id="ARBA00022980"/>
    </source>
</evidence>
<evidence type="ECO:0000256" key="3">
    <source>
        <dbReference type="ARBA" id="ARBA00023274"/>
    </source>
</evidence>
<dbReference type="EMBL" id="HF951689">
    <property type="protein sequence ID" value="CCW36679.1"/>
    <property type="molecule type" value="Genomic_DNA"/>
</dbReference>
<dbReference type="OrthoDB" id="9801330at2"/>
<dbReference type="eggNOG" id="COG0102">
    <property type="taxonomic scope" value="Bacteria"/>
</dbReference>
<comment type="subunit">
    <text evidence="4">Part of the 50S ribosomal subunit.</text>
</comment>
<dbReference type="InterPro" id="IPR036899">
    <property type="entry name" value="Ribosomal_uL13_sf"/>
</dbReference>
<dbReference type="GO" id="GO:0006412">
    <property type="term" value="P:translation"/>
    <property type="evidence" value="ECO:0007669"/>
    <property type="project" value="UniProtKB-UniRule"/>
</dbReference>
<proteinExistence type="inferred from homology"/>
<dbReference type="GO" id="GO:0003729">
    <property type="term" value="F:mRNA binding"/>
    <property type="evidence" value="ECO:0007669"/>
    <property type="project" value="TreeGrafter"/>
</dbReference>
<evidence type="ECO:0000313" key="5">
    <source>
        <dbReference type="EMBL" id="CCW36679.1"/>
    </source>
</evidence>
<dbReference type="HOGENOM" id="CLU_082184_2_2_0"/>
<dbReference type="Gene3D" id="3.90.1180.10">
    <property type="entry name" value="Ribosomal protein L13"/>
    <property type="match status" value="1"/>
</dbReference>
<gene>
    <name evidence="4" type="primary">rplM</name>
    <name evidence="5" type="ORF">CCALI_02894</name>
</gene>
<comment type="similarity">
    <text evidence="1 4">Belongs to the universal ribosomal protein uL13 family.</text>
</comment>
<name>S0EY92_CHTCT</name>
<dbReference type="PATRIC" id="fig|1303518.3.peg.2998"/>
<reference evidence="6" key="1">
    <citation type="submission" date="2013-03" db="EMBL/GenBank/DDBJ databases">
        <title>Genome sequence of Chthonomonas calidirosea, the first sequenced genome from the Armatimonadetes phylum (formally candidate division OP10).</title>
        <authorList>
            <person name="Lee K.C.Y."/>
            <person name="Morgan X.C."/>
            <person name="Dunfield P.F."/>
            <person name="Tamas I."/>
            <person name="Houghton K.M."/>
            <person name="Vyssotski M."/>
            <person name="Ryan J.L.J."/>
            <person name="Lagutin K."/>
            <person name="McDonald I.R."/>
            <person name="Stott M.B."/>
        </authorList>
    </citation>
    <scope>NUCLEOTIDE SEQUENCE [LARGE SCALE GENOMIC DNA]</scope>
    <source>
        <strain evidence="6">DSM 23976 / ICMP 18418 / T49</strain>
    </source>
</reference>
<dbReference type="Pfam" id="PF00572">
    <property type="entry name" value="Ribosomal_L13"/>
    <property type="match status" value="1"/>
</dbReference>
<keyword evidence="6" id="KW-1185">Reference proteome</keyword>
<dbReference type="InterPro" id="IPR005823">
    <property type="entry name" value="Ribosomal_uL13_bac-type"/>
</dbReference>
<dbReference type="PANTHER" id="PTHR11545">
    <property type="entry name" value="RIBOSOMAL PROTEIN L13"/>
    <property type="match status" value="1"/>
</dbReference>
<dbReference type="RefSeq" id="WP_016484183.1">
    <property type="nucleotide sequence ID" value="NC_021487.1"/>
</dbReference>
<comment type="function">
    <text evidence="4">This protein is one of the early assembly proteins of the 50S ribosomal subunit, although it is not seen to bind rRNA by itself. It is important during the early stages of 50S assembly.</text>
</comment>
<dbReference type="Proteomes" id="UP000014227">
    <property type="component" value="Chromosome I"/>
</dbReference>
<dbReference type="PIRSF" id="PIRSF002181">
    <property type="entry name" value="Ribosomal_L13"/>
    <property type="match status" value="1"/>
</dbReference>
<dbReference type="KEGG" id="ccz:CCALI_02894"/>
<dbReference type="NCBIfam" id="TIGR01066">
    <property type="entry name" value="rplM_bact"/>
    <property type="match status" value="1"/>
</dbReference>
<dbReference type="FunCoup" id="S0EY92">
    <property type="interactions" value="476"/>
</dbReference>
<organism evidence="5 6">
    <name type="scientific">Chthonomonas calidirosea (strain DSM 23976 / ICMP 18418 / T49)</name>
    <dbReference type="NCBI Taxonomy" id="1303518"/>
    <lineage>
        <taxon>Bacteria</taxon>
        <taxon>Bacillati</taxon>
        <taxon>Armatimonadota</taxon>
        <taxon>Chthonomonadia</taxon>
        <taxon>Chthonomonadales</taxon>
        <taxon>Chthonomonadaceae</taxon>
        <taxon>Chthonomonas</taxon>
    </lineage>
</organism>
<keyword evidence="2 4" id="KW-0689">Ribosomal protein</keyword>
<evidence type="ECO:0000313" key="6">
    <source>
        <dbReference type="Proteomes" id="UP000014227"/>
    </source>
</evidence>
<evidence type="ECO:0000256" key="1">
    <source>
        <dbReference type="ARBA" id="ARBA00006227"/>
    </source>
</evidence>
<dbReference type="AlphaFoldDB" id="S0EY92"/>